<dbReference type="EMBL" id="DAATVP010000028">
    <property type="protein sequence ID" value="HAF0301435.1"/>
    <property type="molecule type" value="Genomic_DNA"/>
</dbReference>
<reference evidence="2" key="2">
    <citation type="submission" date="2018-07" db="EMBL/GenBank/DDBJ databases">
        <authorList>
            <consortium name="NCBI Pathogen Detection Project"/>
        </authorList>
    </citation>
    <scope>NUCLEOTIDE SEQUENCE</scope>
    <source>
        <strain evidence="2">09051564_33_guinea_fowl_Incl1_ESC-S_2009</strain>
    </source>
</reference>
<protein>
    <submittedName>
        <fullName evidence="2">Uncharacterized protein</fullName>
    </submittedName>
</protein>
<dbReference type="AlphaFoldDB" id="A0A740Q1L8"/>
<feature type="compositionally biased region" description="Basic and acidic residues" evidence="1">
    <location>
        <begin position="1"/>
        <end position="15"/>
    </location>
</feature>
<reference evidence="2" key="1">
    <citation type="journal article" date="2018" name="Genome Biol.">
        <title>SKESA: strategic k-mer extension for scrupulous assemblies.</title>
        <authorList>
            <person name="Souvorov A."/>
            <person name="Agarwala R."/>
            <person name="Lipman D.J."/>
        </authorList>
    </citation>
    <scope>NUCLEOTIDE SEQUENCE</scope>
    <source>
        <strain evidence="2">09051564_33_guinea_fowl_Incl1_ESC-S_2009</strain>
    </source>
</reference>
<sequence>MDFKKLAMEQKRKAQELTGGISVSEPIKEEKEFEPEFDFLSDISLEPEVKESSVEKLVSNLNNTFDKIKEKESTLLKQPEKPKKRSIEGLVFKVPEPFIRLQNNQLPHYPFPKVAPFWGNTCQIASAEFNKEYQLKDNLDEAMLFVCSVIERIISITPESKKDNMGNPEGFIFIDSNNDLLIMRVIEYFLNKNIYIATNKRELTLKMLNSFKRHIEQRNQSFKYRIWSKKLITAFNLYNVHKINSEENLEDVKRALPIKVKK</sequence>
<feature type="region of interest" description="Disordered" evidence="1">
    <location>
        <begin position="1"/>
        <end position="25"/>
    </location>
</feature>
<comment type="caution">
    <text evidence="2">The sequence shown here is derived from an EMBL/GenBank/DDBJ whole genome shotgun (WGS) entry which is preliminary data.</text>
</comment>
<evidence type="ECO:0000313" key="2">
    <source>
        <dbReference type="EMBL" id="HAF0301435.1"/>
    </source>
</evidence>
<name>A0A740Q1L8_SALIN</name>
<gene>
    <name evidence="2" type="ORF">G9W72_004581</name>
</gene>
<accession>A0A740Q1L8</accession>
<evidence type="ECO:0000256" key="1">
    <source>
        <dbReference type="SAM" id="MobiDB-lite"/>
    </source>
</evidence>
<proteinExistence type="predicted"/>
<organism evidence="2">
    <name type="scientific">Salmonella infantis</name>
    <dbReference type="NCBI Taxonomy" id="595"/>
    <lineage>
        <taxon>Bacteria</taxon>
        <taxon>Pseudomonadati</taxon>
        <taxon>Pseudomonadota</taxon>
        <taxon>Gammaproteobacteria</taxon>
        <taxon>Enterobacterales</taxon>
        <taxon>Enterobacteriaceae</taxon>
        <taxon>Salmonella</taxon>
    </lineage>
</organism>